<feature type="region of interest" description="Disordered" evidence="1">
    <location>
        <begin position="103"/>
        <end position="150"/>
    </location>
</feature>
<dbReference type="Proteomes" id="UP001244011">
    <property type="component" value="Unassembled WGS sequence"/>
</dbReference>
<keyword evidence="3" id="KW-1185">Reference proteome</keyword>
<feature type="compositionally biased region" description="Pro residues" evidence="1">
    <location>
        <begin position="823"/>
        <end position="842"/>
    </location>
</feature>
<evidence type="ECO:0000256" key="1">
    <source>
        <dbReference type="SAM" id="MobiDB-lite"/>
    </source>
</evidence>
<feature type="compositionally biased region" description="Polar residues" evidence="1">
    <location>
        <begin position="523"/>
        <end position="539"/>
    </location>
</feature>
<feature type="compositionally biased region" description="Basic and acidic residues" evidence="1">
    <location>
        <begin position="802"/>
        <end position="813"/>
    </location>
</feature>
<feature type="region of interest" description="Disordered" evidence="1">
    <location>
        <begin position="1"/>
        <end position="25"/>
    </location>
</feature>
<comment type="caution">
    <text evidence="2">The sequence shown here is derived from an EMBL/GenBank/DDBJ whole genome shotgun (WGS) entry which is preliminary data.</text>
</comment>
<dbReference type="RefSeq" id="XP_060283029.1">
    <property type="nucleotide sequence ID" value="XM_060432450.1"/>
</dbReference>
<feature type="region of interest" description="Disordered" evidence="1">
    <location>
        <begin position="779"/>
        <end position="842"/>
    </location>
</feature>
<feature type="region of interest" description="Disordered" evidence="1">
    <location>
        <begin position="699"/>
        <end position="746"/>
    </location>
</feature>
<dbReference type="AlphaFoldDB" id="A0AAJ0BYX6"/>
<dbReference type="GeneID" id="85315637"/>
<reference evidence="2" key="1">
    <citation type="submission" date="2023-06" db="EMBL/GenBank/DDBJ databases">
        <title>Genome-scale phylogeny and comparative genomics of the fungal order Sordariales.</title>
        <authorList>
            <consortium name="Lawrence Berkeley National Laboratory"/>
            <person name="Hensen N."/>
            <person name="Bonometti L."/>
            <person name="Westerberg I."/>
            <person name="Brannstrom I.O."/>
            <person name="Guillou S."/>
            <person name="Cros-Aarteil S."/>
            <person name="Calhoun S."/>
            <person name="Haridas S."/>
            <person name="Kuo A."/>
            <person name="Mondo S."/>
            <person name="Pangilinan J."/>
            <person name="Riley R."/>
            <person name="Labutti K."/>
            <person name="Andreopoulos B."/>
            <person name="Lipzen A."/>
            <person name="Chen C."/>
            <person name="Yanf M."/>
            <person name="Daum C."/>
            <person name="Ng V."/>
            <person name="Clum A."/>
            <person name="Steindorff A."/>
            <person name="Ohm R."/>
            <person name="Martin F."/>
            <person name="Silar P."/>
            <person name="Natvig D."/>
            <person name="Lalanne C."/>
            <person name="Gautier V."/>
            <person name="Ament-Velasquez S.L."/>
            <person name="Kruys A."/>
            <person name="Hutchinson M.I."/>
            <person name="Powell A.J."/>
            <person name="Barry K."/>
            <person name="Miller A.N."/>
            <person name="Grigoriev I.V."/>
            <person name="Debuchy R."/>
            <person name="Gladieux P."/>
            <person name="Thoren M.H."/>
            <person name="Johannesson H."/>
        </authorList>
    </citation>
    <scope>NUCLEOTIDE SEQUENCE</scope>
    <source>
        <strain evidence="2">8032-3</strain>
    </source>
</reference>
<feature type="compositionally biased region" description="Basic and acidic residues" evidence="1">
    <location>
        <begin position="62"/>
        <end position="74"/>
    </location>
</feature>
<sequence>MHCLGDPEHQQQAAHSRRARPPDLDLIAGEESKVPLRAQTERLHRRRSRLALSGLFGRHKPVKDPEPVELKEPPPRSGGIRASLAGIGNWPYGLNGQRSESALSSIPQLSEPAAKSPLANVNVKPKKPTSTVRPQPLPRPTRGSLATWDPPPLFQSYPQAIKHARLPARTLTAEALLKLHSQKGSVSLREGLNQSSLNLETIEESAAEKSDRSKKKHRRNTSASSLKADWTTKIYVLVTSGYLLQYCGEGSFDRLPEKVLQLGKDSAAFASDVIPGRHWVLQVSSIAEADGAASGQSTSLFSRLPFRGAERRHASNFLMVFESADDMDSWIATLRREIEALGGKKNLSETGKPKVDDMVLQLRVQTSQRTLVVKDPDRFSRSISHLPWDPPASMTSPDIHIDGSDMDAAREQSFDETSTTSGISQDGRQLDGLRDSTNRLSFISSGQRTMVTSAGSSPACSPTRDSFASQPEELTLRDIPPPAEAQLRVLPRPNASVINDRRQSMQAMNHMFDMRLGLGGNRPHSTYANSPPAQTTIPNFSVPHSAGKRYSLIKPSPQDHASPASPLFQLRAPPAKPFRRPPCSALSINPRPLSLVEDQPSPTASPESRNRRIIRQEEMRAPDTPSMFSTWAQESSHDGQLGSSDLPSRSPSPLSQGENRIQVTVHGSPRKHASMTTIRPSDMEPGQRAETRILVLPEKTPMSSAPSASATRASAEIPRSKSAMDSYTRSRSPPPTSAKISRHQKHMSLNSPISDAFPRYSMAESDLTVTSVDSQDLLSGPISPNFRPRSMAPRISTSNQHLRIDSFSRDLPNRRSMSQLVEGPPPAPPPTCALPPIPRKVS</sequence>
<name>A0AAJ0BYX6_9PEZI</name>
<gene>
    <name evidence="2" type="ORF">QBC33DRAFT_611488</name>
</gene>
<feature type="region of interest" description="Disordered" evidence="1">
    <location>
        <begin position="523"/>
        <end position="687"/>
    </location>
</feature>
<feature type="compositionally biased region" description="Low complexity" evidence="1">
    <location>
        <begin position="703"/>
        <end position="715"/>
    </location>
</feature>
<feature type="compositionally biased region" description="Polar residues" evidence="1">
    <location>
        <begin position="415"/>
        <end position="427"/>
    </location>
</feature>
<evidence type="ECO:0008006" key="4">
    <source>
        <dbReference type="Google" id="ProtNLM"/>
    </source>
</evidence>
<proteinExistence type="predicted"/>
<feature type="region of interest" description="Disordered" evidence="1">
    <location>
        <begin position="204"/>
        <end position="223"/>
    </location>
</feature>
<organism evidence="2 3">
    <name type="scientific">Phialemonium atrogriseum</name>
    <dbReference type="NCBI Taxonomy" id="1093897"/>
    <lineage>
        <taxon>Eukaryota</taxon>
        <taxon>Fungi</taxon>
        <taxon>Dikarya</taxon>
        <taxon>Ascomycota</taxon>
        <taxon>Pezizomycotina</taxon>
        <taxon>Sordariomycetes</taxon>
        <taxon>Sordariomycetidae</taxon>
        <taxon>Cephalothecales</taxon>
        <taxon>Cephalothecaceae</taxon>
        <taxon>Phialemonium</taxon>
    </lineage>
</organism>
<feature type="compositionally biased region" description="Basic and acidic residues" evidence="1">
    <location>
        <begin position="608"/>
        <end position="621"/>
    </location>
</feature>
<feature type="region of interest" description="Disordered" evidence="1">
    <location>
        <begin position="410"/>
        <end position="433"/>
    </location>
</feature>
<evidence type="ECO:0000313" key="2">
    <source>
        <dbReference type="EMBL" id="KAK1766816.1"/>
    </source>
</evidence>
<protein>
    <recommendedName>
        <fullName evidence="4">PH domain-containing protein</fullName>
    </recommendedName>
</protein>
<feature type="compositionally biased region" description="Low complexity" evidence="1">
    <location>
        <begin position="641"/>
        <end position="655"/>
    </location>
</feature>
<feature type="region of interest" description="Disordered" evidence="1">
    <location>
        <begin position="52"/>
        <end position="77"/>
    </location>
</feature>
<dbReference type="EMBL" id="MU839010">
    <property type="protein sequence ID" value="KAK1766816.1"/>
    <property type="molecule type" value="Genomic_DNA"/>
</dbReference>
<accession>A0AAJ0BYX6</accession>
<evidence type="ECO:0000313" key="3">
    <source>
        <dbReference type="Proteomes" id="UP001244011"/>
    </source>
</evidence>